<feature type="region of interest" description="Disordered" evidence="1">
    <location>
        <begin position="28"/>
        <end position="64"/>
    </location>
</feature>
<dbReference type="EMBL" id="JAGETR010000009">
    <property type="protein sequence ID" value="MBO2006577.1"/>
    <property type="molecule type" value="Genomic_DNA"/>
</dbReference>
<name>A0A939NR39_SERMA</name>
<reference evidence="2" key="1">
    <citation type="submission" date="2021-03" db="EMBL/GenBank/DDBJ databases">
        <title>Molecular epidemiology and mechanisms of colistin and carbapenem resistance in Enterobacteriaceae from clinical isolates, the environment and porcine samples in Pretoria, South Africa.</title>
        <authorList>
            <person name="Bogoshi D."/>
            <person name="Mbelle N.M."/>
            <person name="Naidoo V."/>
            <person name="Osei Sekyere J."/>
        </authorList>
    </citation>
    <scope>NUCLEOTIDE SEQUENCE</scope>
    <source>
        <strain evidence="2">C080</strain>
    </source>
</reference>
<evidence type="ECO:0000313" key="2">
    <source>
        <dbReference type="EMBL" id="MBO2006577.1"/>
    </source>
</evidence>
<evidence type="ECO:0000256" key="1">
    <source>
        <dbReference type="SAM" id="MobiDB-lite"/>
    </source>
</evidence>
<comment type="caution">
    <text evidence="2">The sequence shown here is derived from an EMBL/GenBank/DDBJ whole genome shotgun (WGS) entry which is preliminary data.</text>
</comment>
<sequence length="82" mass="8892">MKVRTRVSGVGVVGRNTRGGVTLIRTEDENVDRHAARGRAGEGAEESTTDGLEPGAEAVEETPRRWTMATTRLEADGRRDNV</sequence>
<dbReference type="AlphaFoldDB" id="A0A939NR39"/>
<proteinExistence type="predicted"/>
<gene>
    <name evidence="2" type="ORF">J4732_01650</name>
</gene>
<accession>A0A939NR39</accession>
<feature type="compositionally biased region" description="Basic and acidic residues" evidence="1">
    <location>
        <begin position="28"/>
        <end position="42"/>
    </location>
</feature>
<organism evidence="2">
    <name type="scientific">Serratia marcescens</name>
    <dbReference type="NCBI Taxonomy" id="615"/>
    <lineage>
        <taxon>Bacteria</taxon>
        <taxon>Pseudomonadati</taxon>
        <taxon>Pseudomonadota</taxon>
        <taxon>Gammaproteobacteria</taxon>
        <taxon>Enterobacterales</taxon>
        <taxon>Yersiniaceae</taxon>
        <taxon>Serratia</taxon>
    </lineage>
</organism>
<protein>
    <submittedName>
        <fullName evidence="2">Uncharacterized protein</fullName>
    </submittedName>
</protein>